<dbReference type="NCBIfam" id="TIGR01451">
    <property type="entry name" value="B_ant_repeat"/>
    <property type="match status" value="1"/>
</dbReference>
<dbReference type="Pfam" id="PF01345">
    <property type="entry name" value="DUF11"/>
    <property type="match status" value="1"/>
</dbReference>
<dbReference type="Pfam" id="PF19081">
    <property type="entry name" value="Ig_7"/>
    <property type="match status" value="5"/>
</dbReference>
<dbReference type="InterPro" id="IPR001434">
    <property type="entry name" value="OmcB-like_DUF11"/>
</dbReference>
<evidence type="ECO:0000259" key="3">
    <source>
        <dbReference type="Pfam" id="PF19081"/>
    </source>
</evidence>
<dbReference type="EMBL" id="AP031573">
    <property type="protein sequence ID" value="BFM43893.1"/>
    <property type="molecule type" value="Genomic_DNA"/>
</dbReference>
<feature type="domain" description="Ig-like" evidence="3">
    <location>
        <begin position="1293"/>
        <end position="1368"/>
    </location>
</feature>
<feature type="domain" description="Ig-like" evidence="3">
    <location>
        <begin position="908"/>
        <end position="982"/>
    </location>
</feature>
<name>A0AAT9H321_9FLAO</name>
<evidence type="ECO:0000259" key="2">
    <source>
        <dbReference type="Pfam" id="PF01345"/>
    </source>
</evidence>
<dbReference type="Pfam" id="PF13585">
    <property type="entry name" value="CHU_C"/>
    <property type="match status" value="1"/>
</dbReference>
<organism evidence="4">
    <name type="scientific">Flavobacterium sp. CFS9</name>
    <dbReference type="NCBI Taxonomy" id="3143118"/>
    <lineage>
        <taxon>Bacteria</taxon>
        <taxon>Pseudomonadati</taxon>
        <taxon>Bacteroidota</taxon>
        <taxon>Flavobacteriia</taxon>
        <taxon>Flavobacteriales</taxon>
        <taxon>Flavobacteriaceae</taxon>
        <taxon>Flavobacterium</taxon>
    </lineage>
</organism>
<feature type="chain" id="PRO_5043467900" evidence="1">
    <location>
        <begin position="21"/>
        <end position="1682"/>
    </location>
</feature>
<protein>
    <submittedName>
        <fullName evidence="4">Uncharacterized protein</fullName>
    </submittedName>
</protein>
<gene>
    <name evidence="4" type="ORF">CFS9_25340</name>
</gene>
<dbReference type="InterPro" id="IPR044023">
    <property type="entry name" value="Ig_7"/>
</dbReference>
<feature type="signal peptide" evidence="1">
    <location>
        <begin position="1"/>
        <end position="20"/>
    </location>
</feature>
<evidence type="ECO:0000313" key="4">
    <source>
        <dbReference type="EMBL" id="BFM43893.1"/>
    </source>
</evidence>
<feature type="domain" description="DUF11" evidence="2">
    <location>
        <begin position="1465"/>
        <end position="1578"/>
    </location>
</feature>
<evidence type="ECO:0000256" key="1">
    <source>
        <dbReference type="SAM" id="SignalP"/>
    </source>
</evidence>
<proteinExistence type="predicted"/>
<dbReference type="RefSeq" id="WP_369615055.1">
    <property type="nucleotide sequence ID" value="NZ_AP031573.1"/>
</dbReference>
<dbReference type="InterPro" id="IPR047589">
    <property type="entry name" value="DUF11_rpt"/>
</dbReference>
<keyword evidence="1" id="KW-0732">Signal</keyword>
<feature type="domain" description="Ig-like" evidence="3">
    <location>
        <begin position="1216"/>
        <end position="1290"/>
    </location>
</feature>
<reference evidence="4" key="1">
    <citation type="submission" date="2024-05" db="EMBL/GenBank/DDBJ databases">
        <title>Whole-Genome Sequence of CFS9, a Potential Fish Probiotic Isolated from the Body Surface of Silurus asotus.</title>
        <authorList>
            <person name="Kojima M."/>
            <person name="Tobioka K."/>
            <person name="Yokota K."/>
            <person name="Nakatani H."/>
            <person name="Hori K."/>
            <person name="Tamaru Y."/>
            <person name="Okazaki F."/>
        </authorList>
    </citation>
    <scope>NUCLEOTIDE SEQUENCE</scope>
    <source>
        <strain evidence="4">CFS9</strain>
    </source>
</reference>
<accession>A0AAT9H321</accession>
<sequence>MRPLKLFVALFYLLPFAAIAQAEISAVATDASCTGNGRADGTITITVKNVSAPLVYAVAKSPYDPANIIASTASLITHLEPGDYFYGYYENNTFIKTATTIKVGSTYSSSSPSITSFYAENYTYCASDPNPLGTINIVIEKGNPPYTINLLNASDNSIVQSIQTSGGFSSLKNMPSGSYKVRAMDNCGTLISPPTIVNLAPNVTLKADDIIFDKGVINSVDLVYTIPGNICSGISSASLPNGLLAVAASQAHVNPYLTPRFSGNQSFIYKLEIQNGSNWNVYDNLTYNQVTKSFPLPSDRSKWGIVRLSATYCNLTKTVELDYGASSIGIPRPLTDFEFSIEDDPLNTNCNDTGRVLLNNVPKDQGGCLPYTVEVTENGTGIKNTYTITSINSLTICKLGIGKTYTVRVIDNTGTAVKNYTFTNNTSNTSSEKPALTDSKNVFIDANYFSPDKNIRAKIQFFTGPSGKFFGKCALAVYPPMATPGYVGLQGDVTISLVSGPSALDITKDSVIGLGNQLLPGNYKIRIQDSACFDEVFDVVLDSYFTKIEITKVSSIPSSTVCDRYIKNVTVQVSGVGKTAMDNNLRKLYGIDFIDLGFLVVPPGANHLNIPGNAVTLKTGIYNFSFEPDVAGNYEISLSRSFVTGILNRNQLWENTSTSILNVTPNFPVFNLSKSGGIVCSGNTTGDLYTQVDQVTETVTYFIKKETDSDFPTTGQSSPIFKGLTAGNYIVKAKTVCYEVLQPLILRSSFSQLINGGDRAVCIGSDIKLSIIQMGPVNSIKWTLPDGTQISTPELNINNITAAQIGTYKVEINSFGGCYFTESVNITLGGLSTPTGNTTQQFCAAAKATVADLITSETDVVWYDAAMAGNIISSTTLLIDGKTYYAAAKTSTCESTNRLAVTVSISDPKTPTGAATQQFCTATKATVADLATSGTGIIWYDALTGGNIIPSSTLLIDSKTYYGTAKAGTCESTNRLAVTVSISDPKTPTGAATQQFCAVTKATVADLAASGTGIIWYDALTGGNIIPSSTLLIDGKTYYAAAKTSTCESTNRLAVIVSISDPKTPTGAATQQFCAAAKATVADLAASGTGIIWYDALTGGNIIPSSTLLIDGKTYYAAAKTSTCESTNRLAVIVSISDPKTPTGAATQQFCAAAKATVADLAASGTGVICYDALTGGSIIPSATLLIDGKTYYGAAKAGTCESTNRLAITVSISDPKTPTGAATQQFCPAAKATVADLAASGTGVIWYDALTGGNIIPSATLLIDGKTYYGAAKAGTCESTNRLAITVSISDPKTPTGAATQQFCAAAKATVADLAASGTGVIWYDALTGGSIIPSATLLIDGKTYYATAKTGTCESTNRLAVIVIVKNDVPNDNPDWLTSACISEKITYTTAAGMSSYNWLVSNEGTIVNGGQQSDNFVTVLWNNIGKGTVEVNYIDETKCNPLVSINFSLDIQSCLKPNEDTDIEIRKTIDNSVANIGQPVMFTISAENLGGATFKDVQIKDILPSGYMYTSSKTSSGDYNITTGLWNLPELLPYKTETLILTAKVKTKGDYLNIAFLENSTPQDYNPLNNKAQAGITNPDVIVFNMVSPNGDGKNDYFEIRGLERFPNNTVTIYNSWGVIVFETNNYGANNNYFRGISEGRATVNQSVGLPPGTYFYVLSYGNGTLMTEKSGYLHLTFR</sequence>
<feature type="domain" description="Ig-like" evidence="3">
    <location>
        <begin position="985"/>
        <end position="1059"/>
    </location>
</feature>
<feature type="domain" description="Ig-like" evidence="3">
    <location>
        <begin position="1062"/>
        <end position="1136"/>
    </location>
</feature>